<reference evidence="3" key="1">
    <citation type="journal article" date="2019" name="Int. J. Syst. Evol. Microbiol.">
        <title>The Global Catalogue of Microorganisms (GCM) 10K type strain sequencing project: providing services to taxonomists for standard genome sequencing and annotation.</title>
        <authorList>
            <consortium name="The Broad Institute Genomics Platform"/>
            <consortium name="The Broad Institute Genome Sequencing Center for Infectious Disease"/>
            <person name="Wu L."/>
            <person name="Ma J."/>
        </authorList>
    </citation>
    <scope>NUCLEOTIDE SEQUENCE [LARGE SCALE GENOMIC DNA]</scope>
    <source>
        <strain evidence="3">JCM 9687</strain>
    </source>
</reference>
<proteinExistence type="predicted"/>
<feature type="signal peptide" evidence="1">
    <location>
        <begin position="1"/>
        <end position="30"/>
    </location>
</feature>
<protein>
    <recommendedName>
        <fullName evidence="4">Secreted protein</fullName>
    </recommendedName>
</protein>
<feature type="chain" id="PRO_5045588935" description="Secreted protein" evidence="1">
    <location>
        <begin position="31"/>
        <end position="127"/>
    </location>
</feature>
<organism evidence="2 3">
    <name type="scientific">Saccharopolyspora gregorii</name>
    <dbReference type="NCBI Taxonomy" id="33914"/>
    <lineage>
        <taxon>Bacteria</taxon>
        <taxon>Bacillati</taxon>
        <taxon>Actinomycetota</taxon>
        <taxon>Actinomycetes</taxon>
        <taxon>Pseudonocardiales</taxon>
        <taxon>Pseudonocardiaceae</taxon>
        <taxon>Saccharopolyspora</taxon>
    </lineage>
</organism>
<evidence type="ECO:0000256" key="1">
    <source>
        <dbReference type="SAM" id="SignalP"/>
    </source>
</evidence>
<keyword evidence="1" id="KW-0732">Signal</keyword>
<accession>A0ABP6RXU4</accession>
<gene>
    <name evidence="2" type="ORF">GCM10020366_52800</name>
</gene>
<evidence type="ECO:0000313" key="3">
    <source>
        <dbReference type="Proteomes" id="UP001500483"/>
    </source>
</evidence>
<dbReference type="Proteomes" id="UP001500483">
    <property type="component" value="Unassembled WGS sequence"/>
</dbReference>
<dbReference type="EMBL" id="BAAAYK010000038">
    <property type="protein sequence ID" value="GAA3362923.1"/>
    <property type="molecule type" value="Genomic_DNA"/>
</dbReference>
<evidence type="ECO:0008006" key="4">
    <source>
        <dbReference type="Google" id="ProtNLM"/>
    </source>
</evidence>
<sequence>MHIAKKAATAAALTGAVLGTALVGGGAAAAAPNDSEGVITILGTCGDTFSPSVGGGAAGWTITCGGGKVRVQGWVKDTKADGKAAEVYGSWGNGDSFGTVRAGGNGTKKEFNKSHSGTTVSLYLRVI</sequence>
<dbReference type="RefSeq" id="WP_344930135.1">
    <property type="nucleotide sequence ID" value="NZ_BAAAYK010000038.1"/>
</dbReference>
<name>A0ABP6RXU4_9PSEU</name>
<evidence type="ECO:0000313" key="2">
    <source>
        <dbReference type="EMBL" id="GAA3362923.1"/>
    </source>
</evidence>
<comment type="caution">
    <text evidence="2">The sequence shown here is derived from an EMBL/GenBank/DDBJ whole genome shotgun (WGS) entry which is preliminary data.</text>
</comment>
<keyword evidence="3" id="KW-1185">Reference proteome</keyword>